<accession>U2PBY0</accession>
<evidence type="ECO:0000313" key="1">
    <source>
        <dbReference type="EMBL" id="ERK47980.1"/>
    </source>
</evidence>
<dbReference type="Proteomes" id="UP000016626">
    <property type="component" value="Unassembled WGS sequence"/>
</dbReference>
<sequence>MSLKFNKYYRKRKVELMMKRLILVLFIIFGTLSFSAFDKVVIGVINDNYENPIISGTINRGGLANLLFGMKKDGDFARQMYQNLSDADKIEFIIEKHDESALISLLKIFEKRKYKGQMEITEVASSENKNIRQIAEKNKWTYNVYPFAREISGTVKISGNDMNKGEFVEGLFQDAKSKLK</sequence>
<evidence type="ECO:0000313" key="2">
    <source>
        <dbReference type="Proteomes" id="UP000016626"/>
    </source>
</evidence>
<comment type="caution">
    <text evidence="1">The sequence shown here is derived from an EMBL/GenBank/DDBJ whole genome shotgun (WGS) entry which is preliminary data.</text>
</comment>
<name>U2PBY0_LEPWF</name>
<organism evidence="1 2">
    <name type="scientific">Leptotrichia wadei (strain F0279)</name>
    <dbReference type="NCBI Taxonomy" id="888055"/>
    <lineage>
        <taxon>Bacteria</taxon>
        <taxon>Fusobacteriati</taxon>
        <taxon>Fusobacteriota</taxon>
        <taxon>Fusobacteriia</taxon>
        <taxon>Fusobacteriales</taxon>
        <taxon>Leptotrichiaceae</taxon>
        <taxon>Leptotrichia</taxon>
    </lineage>
</organism>
<dbReference type="EMBL" id="AWVM01000111">
    <property type="protein sequence ID" value="ERK47980.1"/>
    <property type="molecule type" value="Genomic_DNA"/>
</dbReference>
<gene>
    <name evidence="1" type="ORF">HMPREF9015_02241</name>
</gene>
<protein>
    <submittedName>
        <fullName evidence="1">Uncharacterized protein</fullName>
    </submittedName>
</protein>
<dbReference type="HOGENOM" id="CLU_1625061_0_0_0"/>
<dbReference type="PATRIC" id="fig|888055.3.peg.2150"/>
<dbReference type="AlphaFoldDB" id="U2PBY0"/>
<proteinExistence type="predicted"/>
<reference evidence="1 2" key="1">
    <citation type="submission" date="2013-06" db="EMBL/GenBank/DDBJ databases">
        <authorList>
            <person name="Weinstock G."/>
            <person name="Sodergren E."/>
            <person name="Lobos E.A."/>
            <person name="Fulton L."/>
            <person name="Fulton R."/>
            <person name="Courtney L."/>
            <person name="Fronick C."/>
            <person name="O'Laughlin M."/>
            <person name="Godfrey J."/>
            <person name="Wilson R.M."/>
            <person name="Miner T."/>
            <person name="Farmer C."/>
            <person name="Delehaunty K."/>
            <person name="Cordes M."/>
            <person name="Minx P."/>
            <person name="Tomlinson C."/>
            <person name="Chen J."/>
            <person name="Wollam A."/>
            <person name="Pepin K.H."/>
            <person name="Bhonagiri V."/>
            <person name="Zhang X."/>
            <person name="Warren W."/>
            <person name="Mitreva M."/>
            <person name="Mardis E.R."/>
            <person name="Wilson R.K."/>
        </authorList>
    </citation>
    <scope>NUCLEOTIDE SEQUENCE [LARGE SCALE GENOMIC DNA]</scope>
    <source>
        <strain evidence="1 2">F0279</strain>
    </source>
</reference>